<accession>A0A0D9XQX3</accession>
<proteinExistence type="predicted"/>
<dbReference type="Gramene" id="LPERR11G07590.1">
    <property type="protein sequence ID" value="LPERR11G07590.1"/>
    <property type="gene ID" value="LPERR11G07590"/>
</dbReference>
<reference evidence="2" key="2">
    <citation type="submission" date="2013-12" db="EMBL/GenBank/DDBJ databases">
        <authorList>
            <person name="Yu Y."/>
            <person name="Lee S."/>
            <person name="de Baynast K."/>
            <person name="Wissotski M."/>
            <person name="Liu L."/>
            <person name="Talag J."/>
            <person name="Goicoechea J."/>
            <person name="Angelova A."/>
            <person name="Jetty R."/>
            <person name="Kudrna D."/>
            <person name="Golser W."/>
            <person name="Rivera L."/>
            <person name="Zhang J."/>
            <person name="Wing R."/>
        </authorList>
    </citation>
    <scope>NUCLEOTIDE SEQUENCE</scope>
</reference>
<organism evidence="1 2">
    <name type="scientific">Leersia perrieri</name>
    <dbReference type="NCBI Taxonomy" id="77586"/>
    <lineage>
        <taxon>Eukaryota</taxon>
        <taxon>Viridiplantae</taxon>
        <taxon>Streptophyta</taxon>
        <taxon>Embryophyta</taxon>
        <taxon>Tracheophyta</taxon>
        <taxon>Spermatophyta</taxon>
        <taxon>Magnoliopsida</taxon>
        <taxon>Liliopsida</taxon>
        <taxon>Poales</taxon>
        <taxon>Poaceae</taxon>
        <taxon>BOP clade</taxon>
        <taxon>Oryzoideae</taxon>
        <taxon>Oryzeae</taxon>
        <taxon>Oryzinae</taxon>
        <taxon>Leersia</taxon>
    </lineage>
</organism>
<dbReference type="STRING" id="77586.A0A0D9XQX3"/>
<name>A0A0D9XQX3_9ORYZ</name>
<evidence type="ECO:0000313" key="2">
    <source>
        <dbReference type="Proteomes" id="UP000032180"/>
    </source>
</evidence>
<reference evidence="1" key="3">
    <citation type="submission" date="2015-04" db="UniProtKB">
        <authorList>
            <consortium name="EnsemblPlants"/>
        </authorList>
    </citation>
    <scope>IDENTIFICATION</scope>
</reference>
<dbReference type="Gene3D" id="3.30.70.330">
    <property type="match status" value="1"/>
</dbReference>
<protein>
    <submittedName>
        <fullName evidence="1">Uncharacterized protein</fullName>
    </submittedName>
</protein>
<reference evidence="1 2" key="1">
    <citation type="submission" date="2012-08" db="EMBL/GenBank/DDBJ databases">
        <title>Oryza genome evolution.</title>
        <authorList>
            <person name="Wing R.A."/>
        </authorList>
    </citation>
    <scope>NUCLEOTIDE SEQUENCE</scope>
</reference>
<evidence type="ECO:0000313" key="1">
    <source>
        <dbReference type="EnsemblPlants" id="LPERR11G07590.1"/>
    </source>
</evidence>
<dbReference type="AlphaFoldDB" id="A0A0D9XQX3"/>
<sequence length="137" mass="15630">MVLLQNLLKFVVKLYIQYTNWLEITNNQGTGDSSGNVLLITFEGVRPNDITIYVIRLIIGDITEKNYIADITTATMVKQALEGHCIYDGGYCKLDLSYSRHTHLNISVRKCKLQYKPQVSALLEWHGKKQVTMLLPI</sequence>
<dbReference type="EnsemblPlants" id="LPERR11G07590.1">
    <property type="protein sequence ID" value="LPERR11G07590.1"/>
    <property type="gene ID" value="LPERR11G07590"/>
</dbReference>
<dbReference type="eggNOG" id="KOG1190">
    <property type="taxonomic scope" value="Eukaryota"/>
</dbReference>
<dbReference type="HOGENOM" id="CLU_1868076_0_0_1"/>
<dbReference type="Proteomes" id="UP000032180">
    <property type="component" value="Chromosome 11"/>
</dbReference>
<dbReference type="InterPro" id="IPR012677">
    <property type="entry name" value="Nucleotide-bd_a/b_plait_sf"/>
</dbReference>
<keyword evidence="2" id="KW-1185">Reference proteome</keyword>